<evidence type="ECO:0000313" key="2">
    <source>
        <dbReference type="EMBL" id="CAI3972779.1"/>
    </source>
</evidence>
<comment type="caution">
    <text evidence="2">The sequence shown here is derived from an EMBL/GenBank/DDBJ whole genome shotgun (WGS) entry which is preliminary data.</text>
</comment>
<sequence length="115" mass="12423">MPDVAPLCSLGSRATAPKQGAPPRLPEVHPDSRWQYCAKQRKIREAPKIAARKKLLQSFSARLGTGASVVHSRSAGNLSPIREATSITPRGFSSPVKGADFHWKNTMGCLPFACL</sequence>
<reference evidence="2" key="1">
    <citation type="submission" date="2022-10" db="EMBL/GenBank/DDBJ databases">
        <authorList>
            <person name="Chen Y."/>
            <person name="Dougan E. K."/>
            <person name="Chan C."/>
            <person name="Rhodes N."/>
            <person name="Thang M."/>
        </authorList>
    </citation>
    <scope>NUCLEOTIDE SEQUENCE</scope>
</reference>
<evidence type="ECO:0000313" key="3">
    <source>
        <dbReference type="EMBL" id="CAL1126154.1"/>
    </source>
</evidence>
<evidence type="ECO:0000256" key="1">
    <source>
        <dbReference type="SAM" id="MobiDB-lite"/>
    </source>
</evidence>
<evidence type="ECO:0000313" key="4">
    <source>
        <dbReference type="Proteomes" id="UP001152797"/>
    </source>
</evidence>
<dbReference type="EMBL" id="CAMXCT010000034">
    <property type="protein sequence ID" value="CAI3972779.1"/>
    <property type="molecule type" value="Genomic_DNA"/>
</dbReference>
<proteinExistence type="predicted"/>
<reference evidence="3" key="2">
    <citation type="submission" date="2024-04" db="EMBL/GenBank/DDBJ databases">
        <authorList>
            <person name="Chen Y."/>
            <person name="Shah S."/>
            <person name="Dougan E. K."/>
            <person name="Thang M."/>
            <person name="Chan C."/>
        </authorList>
    </citation>
    <scope>NUCLEOTIDE SEQUENCE [LARGE SCALE GENOMIC DNA]</scope>
</reference>
<dbReference type="AlphaFoldDB" id="A0A9P1BG98"/>
<gene>
    <name evidence="2" type="ORF">C1SCF055_LOCUS1336</name>
</gene>
<dbReference type="EMBL" id="CAMXCT030000034">
    <property type="protein sequence ID" value="CAL4760091.1"/>
    <property type="molecule type" value="Genomic_DNA"/>
</dbReference>
<protein>
    <submittedName>
        <fullName evidence="2">Uncharacterized protein</fullName>
    </submittedName>
</protein>
<name>A0A9P1BG98_9DINO</name>
<dbReference type="Proteomes" id="UP001152797">
    <property type="component" value="Unassembled WGS sequence"/>
</dbReference>
<organism evidence="2">
    <name type="scientific">Cladocopium goreaui</name>
    <dbReference type="NCBI Taxonomy" id="2562237"/>
    <lineage>
        <taxon>Eukaryota</taxon>
        <taxon>Sar</taxon>
        <taxon>Alveolata</taxon>
        <taxon>Dinophyceae</taxon>
        <taxon>Suessiales</taxon>
        <taxon>Symbiodiniaceae</taxon>
        <taxon>Cladocopium</taxon>
    </lineage>
</organism>
<feature type="region of interest" description="Disordered" evidence="1">
    <location>
        <begin position="1"/>
        <end position="29"/>
    </location>
</feature>
<accession>A0A9P1BG98</accession>
<keyword evidence="4" id="KW-1185">Reference proteome</keyword>
<dbReference type="EMBL" id="CAMXCT020000034">
    <property type="protein sequence ID" value="CAL1126154.1"/>
    <property type="molecule type" value="Genomic_DNA"/>
</dbReference>